<accession>A0A182I9G2</accession>
<dbReference type="EMBL" id="APCN01000979">
    <property type="status" value="NOT_ANNOTATED_CDS"/>
    <property type="molecule type" value="Genomic_DNA"/>
</dbReference>
<dbReference type="Proteomes" id="UP000075840">
    <property type="component" value="Unassembled WGS sequence"/>
</dbReference>
<evidence type="ECO:0000313" key="1">
    <source>
        <dbReference type="EnsemblMetazoa" id="AARA010222-PA"/>
    </source>
</evidence>
<proteinExistence type="predicted"/>
<dbReference type="Gene3D" id="1.10.287.10">
    <property type="entry name" value="S15/NS1, RNA-binding"/>
    <property type="match status" value="1"/>
</dbReference>
<dbReference type="VEuPathDB" id="VectorBase:AARA010222"/>
<evidence type="ECO:0000313" key="2">
    <source>
        <dbReference type="Proteomes" id="UP000075840"/>
    </source>
</evidence>
<organism evidence="1 2">
    <name type="scientific">Anopheles arabiensis</name>
    <name type="common">Mosquito</name>
    <dbReference type="NCBI Taxonomy" id="7173"/>
    <lineage>
        <taxon>Eukaryota</taxon>
        <taxon>Metazoa</taxon>
        <taxon>Ecdysozoa</taxon>
        <taxon>Arthropoda</taxon>
        <taxon>Hexapoda</taxon>
        <taxon>Insecta</taxon>
        <taxon>Pterygota</taxon>
        <taxon>Neoptera</taxon>
        <taxon>Endopterygota</taxon>
        <taxon>Diptera</taxon>
        <taxon>Nematocera</taxon>
        <taxon>Culicoidea</taxon>
        <taxon>Culicidae</taxon>
        <taxon>Anophelinae</taxon>
        <taxon>Anopheles</taxon>
    </lineage>
</organism>
<reference evidence="1" key="1">
    <citation type="submission" date="2022-08" db="UniProtKB">
        <authorList>
            <consortium name="EnsemblMetazoa"/>
        </authorList>
    </citation>
    <scope>IDENTIFICATION</scope>
    <source>
        <strain evidence="1">Dongola</strain>
    </source>
</reference>
<dbReference type="AlphaFoldDB" id="A0A182I9G2"/>
<protein>
    <submittedName>
        <fullName evidence="1">Uncharacterized protein</fullName>
    </submittedName>
</protein>
<dbReference type="EnsemblMetazoa" id="AARA010222-RA">
    <property type="protein sequence ID" value="AARA010222-PA"/>
    <property type="gene ID" value="AARA010222"/>
</dbReference>
<sequence>MTAKDTLEAAITAQGDVVRKLKSAATKDKPKSAKIEQCRNAIEFHRGNPQQIMRSAIKPLLPSPLAQ</sequence>
<keyword evidence="2" id="KW-1185">Reference proteome</keyword>
<name>A0A182I9G2_ANOAR</name>